<accession>A0ABU5J5G8</accession>
<organism evidence="7 8">
    <name type="scientific">Robertmurraya mangrovi</name>
    <dbReference type="NCBI Taxonomy" id="3098077"/>
    <lineage>
        <taxon>Bacteria</taxon>
        <taxon>Bacillati</taxon>
        <taxon>Bacillota</taxon>
        <taxon>Bacilli</taxon>
        <taxon>Bacillales</taxon>
        <taxon>Bacillaceae</taxon>
        <taxon>Robertmurraya</taxon>
    </lineage>
</organism>
<reference evidence="7 8" key="1">
    <citation type="submission" date="2023-11" db="EMBL/GenBank/DDBJ databases">
        <title>Bacillus jintuensis, isolated from a mudflat on the Beibu Gulf coast.</title>
        <authorList>
            <person name="Li M."/>
        </authorList>
    </citation>
    <scope>NUCLEOTIDE SEQUENCE [LARGE SCALE GENOMIC DNA]</scope>
    <source>
        <strain evidence="7 8">31A1R</strain>
    </source>
</reference>
<evidence type="ECO:0000313" key="8">
    <source>
        <dbReference type="Proteomes" id="UP001290455"/>
    </source>
</evidence>
<dbReference type="Gene3D" id="3.30.565.10">
    <property type="entry name" value="Histidine kinase-like ATPase, C-terminal domain"/>
    <property type="match status" value="1"/>
</dbReference>
<dbReference type="CDD" id="cd16936">
    <property type="entry name" value="HATPase_RsbW-like"/>
    <property type="match status" value="1"/>
</dbReference>
<dbReference type="InterPro" id="IPR003594">
    <property type="entry name" value="HATPase_dom"/>
</dbReference>
<dbReference type="Pfam" id="PF13581">
    <property type="entry name" value="HATPase_c_2"/>
    <property type="match status" value="1"/>
</dbReference>
<comment type="caution">
    <text evidence="7">The sequence shown here is derived from an EMBL/GenBank/DDBJ whole genome shotgun (WGS) entry which is preliminary data.</text>
</comment>
<keyword evidence="2 7" id="KW-0808">Transferase</keyword>
<dbReference type="PANTHER" id="PTHR35526:SF3">
    <property type="entry name" value="ANTI-SIGMA-F FACTOR RSBW"/>
    <property type="match status" value="1"/>
</dbReference>
<evidence type="ECO:0000256" key="3">
    <source>
        <dbReference type="ARBA" id="ARBA00022741"/>
    </source>
</evidence>
<keyword evidence="8" id="KW-1185">Reference proteome</keyword>
<dbReference type="InterPro" id="IPR036890">
    <property type="entry name" value="HATPase_C_sf"/>
</dbReference>
<evidence type="ECO:0000259" key="6">
    <source>
        <dbReference type="Pfam" id="PF13581"/>
    </source>
</evidence>
<evidence type="ECO:0000256" key="2">
    <source>
        <dbReference type="ARBA" id="ARBA00022679"/>
    </source>
</evidence>
<proteinExistence type="predicted"/>
<keyword evidence="4" id="KW-0418">Kinase</keyword>
<evidence type="ECO:0000313" key="7">
    <source>
        <dbReference type="EMBL" id="MDZ5474592.1"/>
    </source>
</evidence>
<name>A0ABU5J5G8_9BACI</name>
<sequence>MKICIHELTKSNLSVSIERVLETIDYLKSNLCSDTLRFNIKLALWEIFTNYIVHGNEHSCREIVVLKLENDREIEITIISEGSDFDSEHLIGDLCPSVEQIGGRGLYIVQQICDMFLVEQRGKIAKMVFKKD</sequence>
<feature type="domain" description="Histidine kinase/HSP90-like ATPase" evidence="6">
    <location>
        <begin position="26"/>
        <end position="128"/>
    </location>
</feature>
<protein>
    <submittedName>
        <fullName evidence="7">ATP-binding protein</fullName>
        <ecNumber evidence="7">2.7.13.3</ecNumber>
    </submittedName>
</protein>
<dbReference type="InterPro" id="IPR050267">
    <property type="entry name" value="Anti-sigma-factor_SerPK"/>
</dbReference>
<keyword evidence="3" id="KW-0547">Nucleotide-binding</keyword>
<evidence type="ECO:0000256" key="5">
    <source>
        <dbReference type="ARBA" id="ARBA00022840"/>
    </source>
</evidence>
<dbReference type="SUPFAM" id="SSF55874">
    <property type="entry name" value="ATPase domain of HSP90 chaperone/DNA topoisomerase II/histidine kinase"/>
    <property type="match status" value="1"/>
</dbReference>
<dbReference type="GO" id="GO:0005524">
    <property type="term" value="F:ATP binding"/>
    <property type="evidence" value="ECO:0007669"/>
    <property type="project" value="UniProtKB-KW"/>
</dbReference>
<dbReference type="Proteomes" id="UP001290455">
    <property type="component" value="Unassembled WGS sequence"/>
</dbReference>
<dbReference type="GO" id="GO:0004673">
    <property type="term" value="F:protein histidine kinase activity"/>
    <property type="evidence" value="ECO:0007669"/>
    <property type="project" value="UniProtKB-EC"/>
</dbReference>
<dbReference type="RefSeq" id="WP_322448871.1">
    <property type="nucleotide sequence ID" value="NZ_JAXOFX010000029.1"/>
</dbReference>
<dbReference type="PANTHER" id="PTHR35526">
    <property type="entry name" value="ANTI-SIGMA-F FACTOR RSBW-RELATED"/>
    <property type="match status" value="1"/>
</dbReference>
<dbReference type="EMBL" id="JAXOFX010000029">
    <property type="protein sequence ID" value="MDZ5474592.1"/>
    <property type="molecule type" value="Genomic_DNA"/>
</dbReference>
<gene>
    <name evidence="7" type="ORF">SM124_23280</name>
</gene>
<evidence type="ECO:0000256" key="4">
    <source>
        <dbReference type="ARBA" id="ARBA00022777"/>
    </source>
</evidence>
<dbReference type="EC" id="2.7.13.3" evidence="7"/>
<evidence type="ECO:0000256" key="1">
    <source>
        <dbReference type="ARBA" id="ARBA00022527"/>
    </source>
</evidence>
<keyword evidence="5 7" id="KW-0067">ATP-binding</keyword>
<keyword evidence="1" id="KW-0723">Serine/threonine-protein kinase</keyword>